<comment type="cofactor">
    <cofactor evidence="2">
        <name>Mg(2+)</name>
        <dbReference type="ChEBI" id="CHEBI:18420"/>
    </cofactor>
</comment>
<comment type="catalytic activity">
    <reaction evidence="2">
        <text>(7R,8S)-7,8-diammoniononanoate + CO2 + ATP = (4R,5S)-dethiobiotin + ADP + phosphate + 3 H(+)</text>
        <dbReference type="Rhea" id="RHEA:15805"/>
        <dbReference type="ChEBI" id="CHEBI:15378"/>
        <dbReference type="ChEBI" id="CHEBI:16526"/>
        <dbReference type="ChEBI" id="CHEBI:30616"/>
        <dbReference type="ChEBI" id="CHEBI:43474"/>
        <dbReference type="ChEBI" id="CHEBI:149469"/>
        <dbReference type="ChEBI" id="CHEBI:149473"/>
        <dbReference type="ChEBI" id="CHEBI:456216"/>
        <dbReference type="EC" id="6.3.3.3"/>
    </reaction>
</comment>
<dbReference type="HAMAP" id="MF_00336">
    <property type="entry name" value="BioD"/>
    <property type="match status" value="1"/>
</dbReference>
<comment type="subcellular location">
    <subcellularLocation>
        <location evidence="2">Cytoplasm</location>
    </subcellularLocation>
</comment>
<dbReference type="Proteomes" id="UP000006639">
    <property type="component" value="Chromosome"/>
</dbReference>
<keyword evidence="2" id="KW-0460">Magnesium</keyword>
<keyword evidence="4" id="KW-1185">Reference proteome</keyword>
<keyword evidence="2" id="KW-0479">Metal-binding</keyword>
<evidence type="ECO:0000256" key="1">
    <source>
        <dbReference type="ARBA" id="ARBA00022756"/>
    </source>
</evidence>
<dbReference type="GO" id="GO:0004141">
    <property type="term" value="F:dethiobiotin synthase activity"/>
    <property type="evidence" value="ECO:0007669"/>
    <property type="project" value="UniProtKB-UniRule"/>
</dbReference>
<sequence length="205" mass="22829">MKIFVTGTDTDIGKTIISSWLCLHFNCHYWKPIQSGSTPLTDKEFAQQLGINTIQEYERLTHPSSPHLAARLDNKTLDINKIQVPLLEPLIVEGAGGILVPINERHTILDLIQHLNLPVIVVAKSTLGTINHTCLTLGALTNRNIKILGVIMNGDKNEENKKAIEYYGKVRVLQEFPKIEKINKSSLSAIKPSTALLELFTSKLN</sequence>
<comment type="function">
    <text evidence="2">Catalyzes a mechanistically unusual reaction, the ATP-dependent insertion of CO2 between the N7 and N8 nitrogen atoms of 7,8-diaminopelargonic acid (DAPA, also called 7,8-diammoniononanoate) to form a ureido ring.</text>
</comment>
<dbReference type="PIRSF" id="PIRSF006755">
    <property type="entry name" value="DTB_synth"/>
    <property type="match status" value="1"/>
</dbReference>
<dbReference type="SUPFAM" id="SSF52540">
    <property type="entry name" value="P-loop containing nucleoside triphosphate hydrolases"/>
    <property type="match status" value="1"/>
</dbReference>
<keyword evidence="2" id="KW-0547">Nucleotide-binding</keyword>
<name>F7XUU3_MIDMI</name>
<dbReference type="KEGG" id="mmn:midi_00121"/>
<feature type="binding site" evidence="2">
    <location>
        <begin position="177"/>
        <end position="179"/>
    </location>
    <ligand>
        <name>ATP</name>
        <dbReference type="ChEBI" id="CHEBI:30616"/>
    </ligand>
</feature>
<keyword evidence="1 2" id="KW-0093">Biotin biosynthesis</keyword>
<keyword evidence="2" id="KW-0963">Cytoplasm</keyword>
<comment type="similarity">
    <text evidence="2">Belongs to the dethiobiotin synthetase family.</text>
</comment>
<feature type="active site" evidence="2">
    <location>
        <position position="31"/>
    </location>
</feature>
<feature type="binding site" evidence="2">
    <location>
        <position position="35"/>
    </location>
    <ligand>
        <name>substrate</name>
    </ligand>
</feature>
<dbReference type="GO" id="GO:0009102">
    <property type="term" value="P:biotin biosynthetic process"/>
    <property type="evidence" value="ECO:0007669"/>
    <property type="project" value="UniProtKB-UniRule"/>
</dbReference>
<comment type="subunit">
    <text evidence="2">Homodimer.</text>
</comment>
<comment type="caution">
    <text evidence="2">Lacks conserved residue(s) required for the propagation of feature annotation.</text>
</comment>
<dbReference type="HOGENOM" id="CLU_072551_2_0_5"/>
<dbReference type="Pfam" id="PF13500">
    <property type="entry name" value="AAA_26"/>
    <property type="match status" value="1"/>
</dbReference>
<keyword evidence="2 3" id="KW-0436">Ligase</keyword>
<feature type="binding site" evidence="2">
    <location>
        <begin position="11"/>
        <end position="16"/>
    </location>
    <ligand>
        <name>ATP</name>
        <dbReference type="ChEBI" id="CHEBI:30616"/>
    </ligand>
</feature>
<feature type="binding site" evidence="2">
    <location>
        <position position="42"/>
    </location>
    <ligand>
        <name>ATP</name>
        <dbReference type="ChEBI" id="CHEBI:30616"/>
    </ligand>
</feature>
<evidence type="ECO:0000313" key="4">
    <source>
        <dbReference type="Proteomes" id="UP000006639"/>
    </source>
</evidence>
<comment type="pathway">
    <text evidence="2">Cofactor biosynthesis; biotin biosynthesis; biotin from 7,8-diaminononanoate: step 1/2.</text>
</comment>
<dbReference type="RefSeq" id="WP_013950658.1">
    <property type="nucleotide sequence ID" value="NC_015722.1"/>
</dbReference>
<gene>
    <name evidence="2 3" type="primary">bioD</name>
    <name evidence="3" type="ordered locus">midi_00121</name>
</gene>
<dbReference type="CDD" id="cd03109">
    <property type="entry name" value="DTBS"/>
    <property type="match status" value="1"/>
</dbReference>
<dbReference type="GO" id="GO:0005524">
    <property type="term" value="F:ATP binding"/>
    <property type="evidence" value="ECO:0007669"/>
    <property type="project" value="UniProtKB-UniRule"/>
</dbReference>
<evidence type="ECO:0000313" key="3">
    <source>
        <dbReference type="EMBL" id="AEI88442.1"/>
    </source>
</evidence>
<accession>F7XUU3</accession>
<dbReference type="AlphaFoldDB" id="F7XUU3"/>
<dbReference type="NCBIfam" id="TIGR00347">
    <property type="entry name" value="bioD"/>
    <property type="match status" value="1"/>
</dbReference>
<feature type="binding site" evidence="2">
    <location>
        <position position="42"/>
    </location>
    <ligand>
        <name>Mg(2+)</name>
        <dbReference type="ChEBI" id="CHEBI:18420"/>
    </ligand>
</feature>
<dbReference type="UniPathway" id="UPA00078">
    <property type="reaction ID" value="UER00161"/>
</dbReference>
<dbReference type="OrthoDB" id="9802097at2"/>
<feature type="binding site" evidence="2">
    <location>
        <position position="93"/>
    </location>
    <ligand>
        <name>Mg(2+)</name>
        <dbReference type="ChEBI" id="CHEBI:18420"/>
    </ligand>
</feature>
<keyword evidence="2" id="KW-0067">ATP-binding</keyword>
<protein>
    <recommendedName>
        <fullName evidence="2">ATP-dependent dethiobiotin synthetase BioD</fullName>
        <ecNumber evidence="2">6.3.3.3</ecNumber>
    </recommendedName>
    <alternativeName>
        <fullName evidence="2">DTB synthetase</fullName>
        <shortName evidence="2">DTBS</shortName>
    </alternativeName>
    <alternativeName>
        <fullName evidence="2">Dethiobiotin synthase</fullName>
    </alternativeName>
</protein>
<organism evidence="3 4">
    <name type="scientific">Midichloria mitochondrii (strain IricVA)</name>
    <dbReference type="NCBI Taxonomy" id="696127"/>
    <lineage>
        <taxon>Bacteria</taxon>
        <taxon>Pseudomonadati</taxon>
        <taxon>Pseudomonadota</taxon>
        <taxon>Alphaproteobacteria</taxon>
        <taxon>Rickettsiales</taxon>
        <taxon>Candidatus Midichloriaceae</taxon>
        <taxon>Candidatus Midichloria</taxon>
    </lineage>
</organism>
<dbReference type="InterPro" id="IPR004472">
    <property type="entry name" value="DTB_synth_BioD"/>
</dbReference>
<dbReference type="Gene3D" id="3.40.50.300">
    <property type="entry name" value="P-loop containing nucleotide triphosphate hydrolases"/>
    <property type="match status" value="1"/>
</dbReference>
<dbReference type="GO" id="GO:0000287">
    <property type="term" value="F:magnesium ion binding"/>
    <property type="evidence" value="ECO:0007669"/>
    <property type="project" value="UniProtKB-UniRule"/>
</dbReference>
<proteinExistence type="inferred from homology"/>
<dbReference type="EC" id="6.3.3.3" evidence="2"/>
<reference evidence="3 4" key="1">
    <citation type="journal article" date="2011" name="Mol. Biol. Evol.">
        <title>Phylogenomic evidence for the presence of a flagellum and cbb3 oxidase in the free-living mitochondrial ancestor.</title>
        <authorList>
            <person name="Sassera D."/>
            <person name="Lo N."/>
            <person name="Epis S."/>
            <person name="D'Auria G."/>
            <person name="Montagna M."/>
            <person name="Comandatore F."/>
            <person name="Horner D."/>
            <person name="Pereto J."/>
            <person name="Luciano A.M."/>
            <person name="Franciosi F."/>
            <person name="Ferri E."/>
            <person name="Crotti E."/>
            <person name="Bazzocchi C."/>
            <person name="Daffonchio D."/>
            <person name="Sacchi L."/>
            <person name="Moya A."/>
            <person name="Latorre A."/>
            <person name="Bandi C."/>
        </authorList>
    </citation>
    <scope>NUCLEOTIDE SEQUENCE [LARGE SCALE GENOMIC DNA]</scope>
    <source>
        <strain evidence="3 4">IricVA</strain>
    </source>
</reference>
<feature type="binding site" evidence="2">
    <location>
        <begin position="93"/>
        <end position="96"/>
    </location>
    <ligand>
        <name>ATP</name>
        <dbReference type="ChEBI" id="CHEBI:30616"/>
    </ligand>
</feature>
<feature type="binding site" evidence="2">
    <location>
        <position position="15"/>
    </location>
    <ligand>
        <name>Mg(2+)</name>
        <dbReference type="ChEBI" id="CHEBI:18420"/>
    </ligand>
</feature>
<dbReference type="STRING" id="696127.midi_00121"/>
<dbReference type="InterPro" id="IPR027417">
    <property type="entry name" value="P-loop_NTPase"/>
</dbReference>
<dbReference type="PANTHER" id="PTHR43210:SF5">
    <property type="entry name" value="DETHIOBIOTIN SYNTHETASE"/>
    <property type="match status" value="1"/>
</dbReference>
<dbReference type="GO" id="GO:0005829">
    <property type="term" value="C:cytosol"/>
    <property type="evidence" value="ECO:0007669"/>
    <property type="project" value="TreeGrafter"/>
</dbReference>
<dbReference type="PANTHER" id="PTHR43210">
    <property type="entry name" value="DETHIOBIOTIN SYNTHETASE"/>
    <property type="match status" value="1"/>
</dbReference>
<evidence type="ECO:0000256" key="2">
    <source>
        <dbReference type="HAMAP-Rule" id="MF_00336"/>
    </source>
</evidence>
<dbReference type="EMBL" id="CP002130">
    <property type="protein sequence ID" value="AEI88442.1"/>
    <property type="molecule type" value="Genomic_DNA"/>
</dbReference>